<dbReference type="PRINTS" id="PR00111">
    <property type="entry name" value="ABHYDROLASE"/>
</dbReference>
<keyword evidence="1" id="KW-0732">Signal</keyword>
<reference evidence="4" key="1">
    <citation type="submission" date="2020-01" db="EMBL/GenBank/DDBJ databases">
        <authorList>
            <consortium name="DOE Joint Genome Institute"/>
            <person name="Haridas S."/>
            <person name="Albert R."/>
            <person name="Binder M."/>
            <person name="Bloem J."/>
            <person name="Labutti K."/>
            <person name="Salamov A."/>
            <person name="Andreopoulos B."/>
            <person name="Baker S.E."/>
            <person name="Barry K."/>
            <person name="Bills G."/>
            <person name="Bluhm B.H."/>
            <person name="Cannon C."/>
            <person name="Castanera R."/>
            <person name="Culley D.E."/>
            <person name="Daum C."/>
            <person name="Ezra D."/>
            <person name="Gonzalez J.B."/>
            <person name="Henrissat B."/>
            <person name="Kuo A."/>
            <person name="Liang C."/>
            <person name="Lipzen A."/>
            <person name="Lutzoni F."/>
            <person name="Magnuson J."/>
            <person name="Mondo S."/>
            <person name="Nolan M."/>
            <person name="Ohm R."/>
            <person name="Pangilinan J."/>
            <person name="Park H.-J."/>
            <person name="Ramirez L."/>
            <person name="Alfaro M."/>
            <person name="Sun H."/>
            <person name="Tritt A."/>
            <person name="Yoshinaga Y."/>
            <person name="Zwiers L.-H."/>
            <person name="Turgeon B.G."/>
            <person name="Goodwin S.B."/>
            <person name="Spatafora J.W."/>
            <person name="Crous P.W."/>
            <person name="Grigoriev I.V."/>
        </authorList>
    </citation>
    <scope>NUCLEOTIDE SEQUENCE</scope>
    <source>
        <strain evidence="4">CBS 342.82</strain>
    </source>
</reference>
<evidence type="ECO:0000256" key="1">
    <source>
        <dbReference type="SAM" id="SignalP"/>
    </source>
</evidence>
<organism evidence="4">
    <name type="scientific">Dissoconium aciculare CBS 342.82</name>
    <dbReference type="NCBI Taxonomy" id="1314786"/>
    <lineage>
        <taxon>Eukaryota</taxon>
        <taxon>Fungi</taxon>
        <taxon>Dikarya</taxon>
        <taxon>Ascomycota</taxon>
        <taxon>Pezizomycotina</taxon>
        <taxon>Dothideomycetes</taxon>
        <taxon>Dothideomycetidae</taxon>
        <taxon>Mycosphaerellales</taxon>
        <taxon>Dissoconiaceae</taxon>
        <taxon>Dissoconium</taxon>
    </lineage>
</organism>
<reference evidence="4" key="3">
    <citation type="submission" date="2025-08" db="UniProtKB">
        <authorList>
            <consortium name="RefSeq"/>
        </authorList>
    </citation>
    <scope>IDENTIFICATION</scope>
    <source>
        <strain evidence="4">CBS 342.82</strain>
    </source>
</reference>
<dbReference type="Gene3D" id="3.40.50.1820">
    <property type="entry name" value="alpha/beta hydrolase"/>
    <property type="match status" value="1"/>
</dbReference>
<name>A0A6J3MCS7_9PEZI</name>
<dbReference type="SUPFAM" id="SSF53474">
    <property type="entry name" value="alpha/beta-Hydrolases"/>
    <property type="match status" value="1"/>
</dbReference>
<dbReference type="AlphaFoldDB" id="A0A6J3MCS7"/>
<dbReference type="Proteomes" id="UP000504637">
    <property type="component" value="Unplaced"/>
</dbReference>
<gene>
    <name evidence="4" type="ORF">K489DRAFT_378216</name>
</gene>
<evidence type="ECO:0000313" key="4">
    <source>
        <dbReference type="RefSeq" id="XP_033462719.1"/>
    </source>
</evidence>
<dbReference type="RefSeq" id="XP_033462719.1">
    <property type="nucleotide sequence ID" value="XM_033604355.1"/>
</dbReference>
<dbReference type="GO" id="GO:0016020">
    <property type="term" value="C:membrane"/>
    <property type="evidence" value="ECO:0007669"/>
    <property type="project" value="TreeGrafter"/>
</dbReference>
<evidence type="ECO:0000313" key="3">
    <source>
        <dbReference type="Proteomes" id="UP000504637"/>
    </source>
</evidence>
<dbReference type="OrthoDB" id="190201at2759"/>
<dbReference type="GeneID" id="54362155"/>
<reference evidence="4" key="2">
    <citation type="submission" date="2020-04" db="EMBL/GenBank/DDBJ databases">
        <authorList>
            <consortium name="NCBI Genome Project"/>
        </authorList>
    </citation>
    <scope>NUCLEOTIDE SEQUENCE</scope>
    <source>
        <strain evidence="4">CBS 342.82</strain>
    </source>
</reference>
<dbReference type="PANTHER" id="PTHR43798:SF33">
    <property type="entry name" value="HYDROLASE, PUTATIVE (AFU_ORTHOLOGUE AFUA_2G14860)-RELATED"/>
    <property type="match status" value="1"/>
</dbReference>
<feature type="domain" description="AB hydrolase-1" evidence="2">
    <location>
        <begin position="90"/>
        <end position="211"/>
    </location>
</feature>
<dbReference type="Pfam" id="PF00561">
    <property type="entry name" value="Abhydrolase_1"/>
    <property type="match status" value="1"/>
</dbReference>
<keyword evidence="3" id="KW-1185">Reference proteome</keyword>
<feature type="chain" id="PRO_5026790227" evidence="1">
    <location>
        <begin position="19"/>
        <end position="421"/>
    </location>
</feature>
<proteinExistence type="predicted"/>
<accession>A0A6J3MCS7</accession>
<feature type="signal peptide" evidence="1">
    <location>
        <begin position="1"/>
        <end position="18"/>
    </location>
</feature>
<protein>
    <submittedName>
        <fullName evidence="4">Alpha/beta-hydrolase</fullName>
    </submittedName>
</protein>
<dbReference type="InterPro" id="IPR000073">
    <property type="entry name" value="AB_hydrolase_1"/>
</dbReference>
<dbReference type="InterPro" id="IPR029058">
    <property type="entry name" value="AB_hydrolase_fold"/>
</dbReference>
<sequence>MLFLRTLQALAIPALVAASASKNCKDVEVPVTVKATSVPFPNEVSLPTIINYLNLNFGFLLNTFSAGTYTIRGTHCVSSVESENNGRTQVLVHGILGSRHYWSGLDPPHLGLKPFNNGNYSYVDYALSQGYDTLAVDRLGNGRSDHPNPFTIHLPFQVEAMNQLLTSLRAGVLGTTPRELIWVGHSWGSILGSGLVAKYPQAVERLVLTGWTAFVSKSSLTALRALTPWPARLAKPERFTNLPLGYLHPTNEVGSEPLNFWAGEGTRGKHYDIKVQERIQAVLGTVAVTELLSPGLFNGVPAPYFTGKVLVVTGQYDEFFCAQSYFPGHADCGQGGSAGKGGQWGDLVDDKTYLGKSGPKVFPNAARYDYYVPPHTGHGIHVHYSHRESADAVTQWLKLTVKDAAKKAPAKVAAEAKHDEL</sequence>
<dbReference type="PANTHER" id="PTHR43798">
    <property type="entry name" value="MONOACYLGLYCEROL LIPASE"/>
    <property type="match status" value="1"/>
</dbReference>
<dbReference type="InterPro" id="IPR050266">
    <property type="entry name" value="AB_hydrolase_sf"/>
</dbReference>
<evidence type="ECO:0000259" key="2">
    <source>
        <dbReference type="Pfam" id="PF00561"/>
    </source>
</evidence>